<name>N9V994_CLOIN</name>
<organism evidence="1 2">
    <name type="scientific">[Clostridium] innocuum 2959</name>
    <dbReference type="NCBI Taxonomy" id="999413"/>
    <lineage>
        <taxon>Bacteria</taxon>
        <taxon>Bacillati</taxon>
        <taxon>Bacillota</taxon>
        <taxon>Clostridia</taxon>
        <taxon>Eubacteriales</taxon>
        <taxon>Clostridiaceae</taxon>
        <taxon>Clostridium</taxon>
    </lineage>
</organism>
<protein>
    <submittedName>
        <fullName evidence="1">Uncharacterized protein</fullName>
    </submittedName>
</protein>
<dbReference type="HOGENOM" id="CLU_220432_0_0_9"/>
<proteinExistence type="predicted"/>
<dbReference type="AlphaFoldDB" id="N9V994"/>
<reference evidence="1 2" key="1">
    <citation type="submission" date="2013-01" db="EMBL/GenBank/DDBJ databases">
        <title>The Genome Sequence of Clostridium innocuum 2959.</title>
        <authorList>
            <consortium name="The Broad Institute Genome Sequencing Platform"/>
            <person name="Earl A."/>
            <person name="Ward D."/>
            <person name="Feldgarden M."/>
            <person name="Gevers D."/>
            <person name="Courvalin P."/>
            <person name="Lambert T."/>
            <person name="Walker B."/>
            <person name="Young S.K."/>
            <person name="Zeng Q."/>
            <person name="Gargeya S."/>
            <person name="Fitzgerald M."/>
            <person name="Haas B."/>
            <person name="Abouelleil A."/>
            <person name="Alvarado L."/>
            <person name="Arachchi H.M."/>
            <person name="Berlin A.M."/>
            <person name="Chapman S.B."/>
            <person name="Dewar J."/>
            <person name="Goldberg J."/>
            <person name="Griggs A."/>
            <person name="Gujja S."/>
            <person name="Hansen M."/>
            <person name="Howarth C."/>
            <person name="Imamovic A."/>
            <person name="Larimer J."/>
            <person name="McCowan C."/>
            <person name="Murphy C."/>
            <person name="Neiman D."/>
            <person name="Pearson M."/>
            <person name="Priest M."/>
            <person name="Roberts A."/>
            <person name="Saif S."/>
            <person name="Shea T."/>
            <person name="Sisk P."/>
            <person name="Sykes S."/>
            <person name="Wortman J."/>
            <person name="Nusbaum C."/>
            <person name="Birren B."/>
        </authorList>
    </citation>
    <scope>NUCLEOTIDE SEQUENCE [LARGE SCALE GENOMIC DNA]</scope>
    <source>
        <strain evidence="1 2">2959</strain>
    </source>
</reference>
<dbReference type="Proteomes" id="UP000013051">
    <property type="component" value="Unassembled WGS sequence"/>
</dbReference>
<accession>N9V994</accession>
<sequence length="36" mass="4494">MSEEELKKYIIDMVLNIRSINKLRRIYSYVLHHFIK</sequence>
<comment type="caution">
    <text evidence="1">The sequence shown here is derived from an EMBL/GenBank/DDBJ whole genome shotgun (WGS) entry which is preliminary data.</text>
</comment>
<evidence type="ECO:0000313" key="2">
    <source>
        <dbReference type="Proteomes" id="UP000013051"/>
    </source>
</evidence>
<keyword evidence="2" id="KW-1185">Reference proteome</keyword>
<evidence type="ECO:0000313" key="1">
    <source>
        <dbReference type="EMBL" id="ENY87155.1"/>
    </source>
</evidence>
<gene>
    <name evidence="1" type="ORF">HMPREF1094_02046</name>
</gene>
<dbReference type="EMBL" id="AGYV01000003">
    <property type="protein sequence ID" value="ENY87155.1"/>
    <property type="molecule type" value="Genomic_DNA"/>
</dbReference>